<evidence type="ECO:0000256" key="1">
    <source>
        <dbReference type="SAM" id="SignalP"/>
    </source>
</evidence>
<keyword evidence="1" id="KW-0732">Signal</keyword>
<evidence type="ECO:0000259" key="2">
    <source>
        <dbReference type="Pfam" id="PF10551"/>
    </source>
</evidence>
<reference evidence="3" key="1">
    <citation type="submission" date="2023-03" db="EMBL/GenBank/DDBJ databases">
        <title>Chromosome-scale reference genome and RAD-based genetic map of yellow starthistle (Centaurea solstitialis) reveal putative structural variation and QTLs associated with invader traits.</title>
        <authorList>
            <person name="Reatini B."/>
            <person name="Cang F.A."/>
            <person name="Jiang Q."/>
            <person name="Mckibben M.T.W."/>
            <person name="Barker M.S."/>
            <person name="Rieseberg L.H."/>
            <person name="Dlugosch K.M."/>
        </authorList>
    </citation>
    <scope>NUCLEOTIDE SEQUENCE</scope>
    <source>
        <strain evidence="3">CAN-66</strain>
        <tissue evidence="3">Leaf</tissue>
    </source>
</reference>
<dbReference type="Proteomes" id="UP001172457">
    <property type="component" value="Chromosome 1"/>
</dbReference>
<sequence length="688" mass="80204">MSQKSLFLPLVLCFSLLVIVLKCIESMQIMQVFTQTTFNDKSVRIKYLVCHKHGVPNKRSVDSINVSEKQKVLRNTNFKVTGSEAQVRFCRVDGTSLYKLYYFHPNHNHPLYDENDKMLSRNRRQLKFSDKRLIYRAGNVNIGESKAHQIQVCLKGGYEEVGSSRMDYKNFKRDFDSFVGDGDVQMVINLFNERVVNGTNFAFEYKVSNGKLEGLFWADELSRFNYKEFGHVISFDATYRSNKHCMVFVPFLAIDNNRHSVVVGSGILCDEKCPSYTWLLEAFLKVHGVQPKVVLTNQDVAIKEAFPVVFNESRHRLCMWHIMDKLPSRVGSNIIVQTDFRQRLLKLSVYLGPQEFEAKWTELLGEYNLLGHPWLSYVYKLRSEWIPAYFKELPMCGLMKTTSRSESLNSFFRSFEHHGNCLLKFILSHDTAMDKQRNRSVERHAALVYTRTVFFDVQKEIVKADQYCSQCNVVVDGTRQIFTIRQKDKSFKTKAEFKFVIDHICLMCGLFYCKMMDHWHVIVKFLNVEKIPSQYIHRRWTRGVIPKDVLRTRRIQRGSNERSDQLTNDIQFEFDQIMSKSYGDEEKLELFLKKVRLIKSEFPTDVISEKGSTKDAYFEKFFGVSKPTNIDVRAPEGIRNKGCGTGKRLQSGGERAMKSARYQRKCKACNEFTNHDSRNCPKKKRLAI</sequence>
<comment type="caution">
    <text evidence="3">The sequence shown here is derived from an EMBL/GenBank/DDBJ whole genome shotgun (WGS) entry which is preliminary data.</text>
</comment>
<protein>
    <recommendedName>
        <fullName evidence="2">MULE transposase domain-containing protein</fullName>
    </recommendedName>
</protein>
<dbReference type="EMBL" id="JARYMX010000001">
    <property type="protein sequence ID" value="KAJ9565886.1"/>
    <property type="molecule type" value="Genomic_DNA"/>
</dbReference>
<dbReference type="InterPro" id="IPR018289">
    <property type="entry name" value="MULE_transposase_dom"/>
</dbReference>
<gene>
    <name evidence="3" type="ORF">OSB04_001852</name>
</gene>
<proteinExistence type="predicted"/>
<evidence type="ECO:0000313" key="3">
    <source>
        <dbReference type="EMBL" id="KAJ9565886.1"/>
    </source>
</evidence>
<organism evidence="3 4">
    <name type="scientific">Centaurea solstitialis</name>
    <name type="common">yellow star-thistle</name>
    <dbReference type="NCBI Taxonomy" id="347529"/>
    <lineage>
        <taxon>Eukaryota</taxon>
        <taxon>Viridiplantae</taxon>
        <taxon>Streptophyta</taxon>
        <taxon>Embryophyta</taxon>
        <taxon>Tracheophyta</taxon>
        <taxon>Spermatophyta</taxon>
        <taxon>Magnoliopsida</taxon>
        <taxon>eudicotyledons</taxon>
        <taxon>Gunneridae</taxon>
        <taxon>Pentapetalae</taxon>
        <taxon>asterids</taxon>
        <taxon>campanulids</taxon>
        <taxon>Asterales</taxon>
        <taxon>Asteraceae</taxon>
        <taxon>Carduoideae</taxon>
        <taxon>Cardueae</taxon>
        <taxon>Centaureinae</taxon>
        <taxon>Centaurea</taxon>
    </lineage>
</organism>
<dbReference type="PANTHER" id="PTHR47718">
    <property type="entry name" value="OS01G0519700 PROTEIN"/>
    <property type="match status" value="1"/>
</dbReference>
<evidence type="ECO:0000313" key="4">
    <source>
        <dbReference type="Proteomes" id="UP001172457"/>
    </source>
</evidence>
<accession>A0AA38U2C1</accession>
<name>A0AA38U2C1_9ASTR</name>
<feature type="chain" id="PRO_5041385413" description="MULE transposase domain-containing protein" evidence="1">
    <location>
        <begin position="27"/>
        <end position="688"/>
    </location>
</feature>
<feature type="domain" description="MULE transposase" evidence="2">
    <location>
        <begin position="232"/>
        <end position="324"/>
    </location>
</feature>
<dbReference type="PANTHER" id="PTHR47718:SF12">
    <property type="entry name" value="PROTEIN FAR1-RELATED SEQUENCE"/>
    <property type="match status" value="1"/>
</dbReference>
<dbReference type="AlphaFoldDB" id="A0AA38U2C1"/>
<feature type="signal peptide" evidence="1">
    <location>
        <begin position="1"/>
        <end position="26"/>
    </location>
</feature>
<keyword evidence="4" id="KW-1185">Reference proteome</keyword>
<dbReference type="Pfam" id="PF10551">
    <property type="entry name" value="MULE"/>
    <property type="match status" value="1"/>
</dbReference>